<keyword evidence="2" id="KW-1185">Reference proteome</keyword>
<name>A0ABS4VNG3_9PSEU</name>
<evidence type="ECO:0000313" key="1">
    <source>
        <dbReference type="EMBL" id="MBP2365303.1"/>
    </source>
</evidence>
<accession>A0ABS4VNG3</accession>
<dbReference type="RefSeq" id="WP_210025229.1">
    <property type="nucleotide sequence ID" value="NZ_JAGINU010000001.1"/>
</dbReference>
<evidence type="ECO:0000313" key="2">
    <source>
        <dbReference type="Proteomes" id="UP001519295"/>
    </source>
</evidence>
<evidence type="ECO:0008006" key="3">
    <source>
        <dbReference type="Google" id="ProtNLM"/>
    </source>
</evidence>
<reference evidence="1 2" key="1">
    <citation type="submission" date="2021-03" db="EMBL/GenBank/DDBJ databases">
        <title>Sequencing the genomes of 1000 actinobacteria strains.</title>
        <authorList>
            <person name="Klenk H.-P."/>
        </authorList>
    </citation>
    <scope>NUCLEOTIDE SEQUENCE [LARGE SCALE GENOMIC DNA]</scope>
    <source>
        <strain evidence="1 2">DSM 45256</strain>
    </source>
</reference>
<dbReference type="EMBL" id="JAGINU010000001">
    <property type="protein sequence ID" value="MBP2365303.1"/>
    <property type="molecule type" value="Genomic_DNA"/>
</dbReference>
<proteinExistence type="predicted"/>
<sequence length="157" mass="16711">MQPTVLPDGLADTPPGPALGALLTGIDPARVANGDTVTVLQAWRRQRSHTDAGELTVLAQVGRCRRDTPPERVARLEAPDPDCGFEIAAALTLTELAAWREHALAEMVVHRLPTVHAALAAGEIDRGKAVVFADLLEPLTDAQNARICAALLPKHRA</sequence>
<organism evidence="1 2">
    <name type="scientific">Pseudonocardia parietis</name>
    <dbReference type="NCBI Taxonomy" id="570936"/>
    <lineage>
        <taxon>Bacteria</taxon>
        <taxon>Bacillati</taxon>
        <taxon>Actinomycetota</taxon>
        <taxon>Actinomycetes</taxon>
        <taxon>Pseudonocardiales</taxon>
        <taxon>Pseudonocardiaceae</taxon>
        <taxon>Pseudonocardia</taxon>
    </lineage>
</organism>
<dbReference type="Proteomes" id="UP001519295">
    <property type="component" value="Unassembled WGS sequence"/>
</dbReference>
<comment type="caution">
    <text evidence="1">The sequence shown here is derived from an EMBL/GenBank/DDBJ whole genome shotgun (WGS) entry which is preliminary data.</text>
</comment>
<protein>
    <recommendedName>
        <fullName evidence="3">DUF222 domain-containing protein</fullName>
    </recommendedName>
</protein>
<gene>
    <name evidence="1" type="ORF">JOF36_000999</name>
</gene>